<feature type="domain" description="Trafficking protein particle complex II-specific subunit 65 IgD3" evidence="7">
    <location>
        <begin position="443"/>
        <end position="585"/>
    </location>
</feature>
<keyword evidence="9" id="KW-1185">Reference proteome</keyword>
<dbReference type="GO" id="GO:0005802">
    <property type="term" value="C:trans-Golgi network"/>
    <property type="evidence" value="ECO:0007669"/>
    <property type="project" value="TreeGrafter"/>
</dbReference>
<keyword evidence="4" id="KW-1133">Transmembrane helix</keyword>
<dbReference type="PANTHER" id="PTHR28159">
    <property type="entry name" value="TRAFFICKING PROTEIN PARTICLE COMPLEX II-SPECIFIC SUBUNIT 65"/>
    <property type="match status" value="1"/>
</dbReference>
<comment type="subcellular location">
    <subcellularLocation>
        <location evidence="1">Membrane</location>
        <topology evidence="1">Multi-pass membrane protein</topology>
    </subcellularLocation>
</comment>
<evidence type="ECO:0000256" key="3">
    <source>
        <dbReference type="ARBA" id="ARBA00022692"/>
    </source>
</evidence>
<dbReference type="GO" id="GO:0016020">
    <property type="term" value="C:membrane"/>
    <property type="evidence" value="ECO:0007669"/>
    <property type="project" value="UniProtKB-SubCell"/>
</dbReference>
<protein>
    <submittedName>
        <fullName evidence="8">TRAPP II complex, Trs65</fullName>
    </submittedName>
</protein>
<dbReference type="InterPro" id="IPR007248">
    <property type="entry name" value="Mpv17_PMP22"/>
</dbReference>
<organism evidence="8 9">
    <name type="scientific">Lasallia pustulata</name>
    <dbReference type="NCBI Taxonomy" id="136370"/>
    <lineage>
        <taxon>Eukaryota</taxon>
        <taxon>Fungi</taxon>
        <taxon>Dikarya</taxon>
        <taxon>Ascomycota</taxon>
        <taxon>Pezizomycotina</taxon>
        <taxon>Lecanoromycetes</taxon>
        <taxon>OSLEUM clade</taxon>
        <taxon>Umbilicariomycetidae</taxon>
        <taxon>Umbilicariales</taxon>
        <taxon>Umbilicariaceae</taxon>
        <taxon>Lasallia</taxon>
    </lineage>
</organism>
<evidence type="ECO:0000313" key="9">
    <source>
        <dbReference type="Proteomes" id="UP000192927"/>
    </source>
</evidence>
<dbReference type="Pfam" id="PF04117">
    <property type="entry name" value="Mpv17_PMP22"/>
    <property type="match status" value="1"/>
</dbReference>
<evidence type="ECO:0000313" key="8">
    <source>
        <dbReference type="EMBL" id="SLM35625.1"/>
    </source>
</evidence>
<dbReference type="InterPro" id="IPR055420">
    <property type="entry name" value="IgD3_Trs65"/>
</dbReference>
<evidence type="ECO:0000256" key="1">
    <source>
        <dbReference type="ARBA" id="ARBA00004141"/>
    </source>
</evidence>
<dbReference type="GO" id="GO:0006891">
    <property type="term" value="P:intra-Golgi vesicle-mediated transport"/>
    <property type="evidence" value="ECO:0007669"/>
    <property type="project" value="InterPro"/>
</dbReference>
<evidence type="ECO:0000256" key="4">
    <source>
        <dbReference type="ARBA" id="ARBA00022989"/>
    </source>
</evidence>
<dbReference type="Proteomes" id="UP000192927">
    <property type="component" value="Unassembled WGS sequence"/>
</dbReference>
<dbReference type="PANTHER" id="PTHR28159:SF1">
    <property type="entry name" value="TRAFFICKING PROTEIN PARTICLE COMPLEX II-SPECIFIC SUBUNIT 65"/>
    <property type="match status" value="1"/>
</dbReference>
<sequence length="816" mass="89963">MADEEDNQTLESHLDITKASALDILVPDASNLDIERILSSAEAERVLGHSNLVPAVVQRRVLFFDEIISVYVVLRTLYHDESQLKLDISRLAVSLEVHAINSPPNAPRRQQVDGGGQVKDQNRDVLWSGSINTSDDPIVVVRGSESMGERPQVYVFWKLTLLLSRPRIRMQDPVILFKASATMQSIQESRAARIDDQYLPSCVPTSLNLLQSLQDDPALRAIEARLPALRVSPVTYTAQHIKTETRPLTRIAQRAFPAMSALSARIRYTRSNVNSMIASLDIETAPFLESEISLEKVQAQMAEGAAEDIATGHAIKLPMRCQPRDAAVFLYRLIPFDCFKDQAIATSNVRALDIVISATVLVSAKSRPHIEMRWKTAVDFSTPPNPSYGAPGRSLQRNNRPASLPVPSPSDSRLITSVSAPAQAAELPNTAEVAPDGRGFLPTTDLGITVTVTGPKEVHVGKPFRWDVFVVNRSGHPRKLAVMVISKRRRGDTRYKHLSKGSSSSAGGSKDGMFADAVVDENFLYATQKNATMDTAQLVNLSTDVRIGPLSPGSCHSVELKFLPLAKGVLSVEAIRIIDTVSNPLVHAVVFIIEMAITSRLIAKFNSYYADKPVLTIMITNAVLGGIADTLAQTLTAFRMKQSRDPNGKDNFVAIEIQEMDKRGLFPASELMPLSKNLPPPFDFERLTRFMAYGFIMSPVQYKWYSFLNRAFPITKQSGTAPALKRVAFDQLIFAPVGLACFFTFMTVAEGGGRRAVARKFQDVYLPALKANFMLWPAVQILNFRAIPLQFQIPFVSTVGIAWTVYLSLTNSADEA</sequence>
<dbReference type="EMBL" id="FWEW01000756">
    <property type="protein sequence ID" value="SLM35625.1"/>
    <property type="molecule type" value="Genomic_DNA"/>
</dbReference>
<evidence type="ECO:0000256" key="5">
    <source>
        <dbReference type="ARBA" id="ARBA00023136"/>
    </source>
</evidence>
<evidence type="ECO:0000259" key="7">
    <source>
        <dbReference type="Pfam" id="PF12735"/>
    </source>
</evidence>
<accession>A0A1W5CY00</accession>
<proteinExistence type="inferred from homology"/>
<dbReference type="GO" id="GO:1990071">
    <property type="term" value="C:TRAPPII protein complex"/>
    <property type="evidence" value="ECO:0007669"/>
    <property type="project" value="InterPro"/>
</dbReference>
<evidence type="ECO:0000256" key="6">
    <source>
        <dbReference type="SAM" id="MobiDB-lite"/>
    </source>
</evidence>
<keyword evidence="5" id="KW-0472">Membrane</keyword>
<keyword evidence="3" id="KW-0812">Transmembrane</keyword>
<dbReference type="InterPro" id="IPR024662">
    <property type="entry name" value="Trs65"/>
</dbReference>
<feature type="region of interest" description="Disordered" evidence="6">
    <location>
        <begin position="381"/>
        <end position="412"/>
    </location>
</feature>
<evidence type="ECO:0000256" key="2">
    <source>
        <dbReference type="ARBA" id="ARBA00006824"/>
    </source>
</evidence>
<comment type="similarity">
    <text evidence="2">Belongs to the peroxisomal membrane protein PXMP2/4 family.</text>
</comment>
<reference evidence="9" key="1">
    <citation type="submission" date="2017-03" db="EMBL/GenBank/DDBJ databases">
        <authorList>
            <person name="Sharma R."/>
            <person name="Thines M."/>
        </authorList>
    </citation>
    <scope>NUCLEOTIDE SEQUENCE [LARGE SCALE GENOMIC DNA]</scope>
</reference>
<name>A0A1W5CY00_9LECA</name>
<dbReference type="AlphaFoldDB" id="A0A1W5CY00"/>
<dbReference type="Pfam" id="PF12735">
    <property type="entry name" value="IgD3_Trs65"/>
    <property type="match status" value="1"/>
</dbReference>